<dbReference type="PANTHER" id="PTHR46558:SF4">
    <property type="entry name" value="DNA-BIDING PHAGE PROTEIN"/>
    <property type="match status" value="1"/>
</dbReference>
<protein>
    <submittedName>
        <fullName evidence="2">Transcriptional regulator</fullName>
    </submittedName>
</protein>
<gene>
    <name evidence="2" type="ORF">AD948_06260</name>
</gene>
<dbReference type="InterPro" id="IPR010982">
    <property type="entry name" value="Lambda_DNA-bd_dom_sf"/>
</dbReference>
<evidence type="ECO:0000313" key="3">
    <source>
        <dbReference type="Proteomes" id="UP000075360"/>
    </source>
</evidence>
<dbReference type="EMBL" id="LHZU01000119">
    <property type="protein sequence ID" value="KXV60127.1"/>
    <property type="molecule type" value="Genomic_DNA"/>
</dbReference>
<dbReference type="OrthoDB" id="3034420at2"/>
<dbReference type="InterPro" id="IPR001387">
    <property type="entry name" value="Cro/C1-type_HTH"/>
</dbReference>
<sequence length="49" mass="5416">MGTQLGVSRQTINAIEAGRYDPSLPLAFRFARFFGTSIEALFDYDGEDA</sequence>
<accession>A0A149U427</accession>
<dbReference type="SUPFAM" id="SSF47413">
    <property type="entry name" value="lambda repressor-like DNA-binding domains"/>
    <property type="match status" value="1"/>
</dbReference>
<dbReference type="PANTHER" id="PTHR46558">
    <property type="entry name" value="TRACRIPTIONAL REGULATORY PROTEIN-RELATED-RELATED"/>
    <property type="match status" value="1"/>
</dbReference>
<evidence type="ECO:0000256" key="1">
    <source>
        <dbReference type="ARBA" id="ARBA00023125"/>
    </source>
</evidence>
<organism evidence="2 3">
    <name type="scientific">Acetobacter senegalensis</name>
    <dbReference type="NCBI Taxonomy" id="446692"/>
    <lineage>
        <taxon>Bacteria</taxon>
        <taxon>Pseudomonadati</taxon>
        <taxon>Pseudomonadota</taxon>
        <taxon>Alphaproteobacteria</taxon>
        <taxon>Acetobacterales</taxon>
        <taxon>Acetobacteraceae</taxon>
        <taxon>Acetobacter</taxon>
    </lineage>
</organism>
<dbReference type="GO" id="GO:0003677">
    <property type="term" value="F:DNA binding"/>
    <property type="evidence" value="ECO:0007669"/>
    <property type="project" value="UniProtKB-KW"/>
</dbReference>
<proteinExistence type="predicted"/>
<dbReference type="CDD" id="cd00093">
    <property type="entry name" value="HTH_XRE"/>
    <property type="match status" value="1"/>
</dbReference>
<evidence type="ECO:0000313" key="2">
    <source>
        <dbReference type="EMBL" id="KXV60127.1"/>
    </source>
</evidence>
<name>A0A149U427_9PROT</name>
<reference evidence="2 3" key="1">
    <citation type="submission" date="2015-06" db="EMBL/GenBank/DDBJ databases">
        <title>Improved classification and identification of acetic acid bacteria using matrix-assisted laser desorption/ionization time-of-flight mass spectrometry; Gluconobacter nephelii and Gluconobacter uchimurae are later heterotypic synonyms of Gluconobacter japonicus and Gluconobacter oxydans, respectively.</title>
        <authorList>
            <person name="Li L."/>
            <person name="Cleenwerck I."/>
            <person name="De Vuyst L."/>
            <person name="Vandamme P."/>
        </authorList>
    </citation>
    <scope>NUCLEOTIDE SEQUENCE [LARGE SCALE GENOMIC DNA]</scope>
    <source>
        <strain evidence="2 3">LMG 23690</strain>
    </source>
</reference>
<dbReference type="Proteomes" id="UP000075360">
    <property type="component" value="Unassembled WGS sequence"/>
</dbReference>
<comment type="caution">
    <text evidence="2">The sequence shown here is derived from an EMBL/GenBank/DDBJ whole genome shotgun (WGS) entry which is preliminary data.</text>
</comment>
<keyword evidence="1" id="KW-0238">DNA-binding</keyword>
<dbReference type="PROSITE" id="PS50943">
    <property type="entry name" value="HTH_CROC1"/>
    <property type="match status" value="1"/>
</dbReference>
<dbReference type="AlphaFoldDB" id="A0A149U427"/>
<dbReference type="Gene3D" id="1.10.260.40">
    <property type="entry name" value="lambda repressor-like DNA-binding domains"/>
    <property type="match status" value="1"/>
</dbReference>
<dbReference type="Pfam" id="PF01381">
    <property type="entry name" value="HTH_3"/>
    <property type="match status" value="1"/>
</dbReference>
<dbReference type="PATRIC" id="fig|446692.4.peg.677"/>